<keyword evidence="3" id="KW-1185">Reference proteome</keyword>
<comment type="caution">
    <text evidence="2">The sequence shown here is derived from an EMBL/GenBank/DDBJ whole genome shotgun (WGS) entry which is preliminary data.</text>
</comment>
<dbReference type="GeneID" id="68294832"/>
<name>A0A9P3CNQ1_9PEZI</name>
<reference evidence="2 3" key="1">
    <citation type="submission" date="2021-01" db="EMBL/GenBank/DDBJ databases">
        <title>Cercospora kikuchii MAFF 305040 whole genome shotgun sequence.</title>
        <authorList>
            <person name="Kashiwa T."/>
            <person name="Suzuki T."/>
        </authorList>
    </citation>
    <scope>NUCLEOTIDE SEQUENCE [LARGE SCALE GENOMIC DNA]</scope>
    <source>
        <strain evidence="2 3">MAFF 305040</strain>
    </source>
</reference>
<feature type="compositionally biased region" description="Basic and acidic residues" evidence="1">
    <location>
        <begin position="193"/>
        <end position="212"/>
    </location>
</feature>
<evidence type="ECO:0000313" key="2">
    <source>
        <dbReference type="EMBL" id="GIZ46118.1"/>
    </source>
</evidence>
<dbReference type="EMBL" id="BOLY01000006">
    <property type="protein sequence ID" value="GIZ46118.1"/>
    <property type="molecule type" value="Genomic_DNA"/>
</dbReference>
<dbReference type="InterPro" id="IPR018555">
    <property type="entry name" value="C630.06c-like"/>
</dbReference>
<dbReference type="OrthoDB" id="5425061at2759"/>
<dbReference type="RefSeq" id="XP_044660605.1">
    <property type="nucleotide sequence ID" value="XM_044804670.1"/>
</dbReference>
<evidence type="ECO:0000313" key="3">
    <source>
        <dbReference type="Proteomes" id="UP000825890"/>
    </source>
</evidence>
<accession>A0A9P3CNQ1</accession>
<dbReference type="Pfam" id="PF09428">
    <property type="entry name" value="DUF2011"/>
    <property type="match status" value="1"/>
</dbReference>
<feature type="region of interest" description="Disordered" evidence="1">
    <location>
        <begin position="188"/>
        <end position="255"/>
    </location>
</feature>
<dbReference type="Proteomes" id="UP000825890">
    <property type="component" value="Unassembled WGS sequence"/>
</dbReference>
<gene>
    <name evidence="2" type="ORF">CKM354_000925700</name>
</gene>
<dbReference type="AlphaFoldDB" id="A0A9P3CNQ1"/>
<protein>
    <submittedName>
        <fullName evidence="2">Uncharacterized protein</fullName>
    </submittedName>
</protein>
<proteinExistence type="predicted"/>
<organism evidence="2 3">
    <name type="scientific">Cercospora kikuchii</name>
    <dbReference type="NCBI Taxonomy" id="84275"/>
    <lineage>
        <taxon>Eukaryota</taxon>
        <taxon>Fungi</taxon>
        <taxon>Dikarya</taxon>
        <taxon>Ascomycota</taxon>
        <taxon>Pezizomycotina</taxon>
        <taxon>Dothideomycetes</taxon>
        <taxon>Dothideomycetidae</taxon>
        <taxon>Mycosphaerellales</taxon>
        <taxon>Mycosphaerellaceae</taxon>
        <taxon>Cercospora</taxon>
    </lineage>
</organism>
<feature type="compositionally biased region" description="Basic residues" evidence="1">
    <location>
        <begin position="213"/>
        <end position="230"/>
    </location>
</feature>
<sequence>MERVISRADLLAEEPSPPSSPDLPAIKSLQEFDFVHHETLPDADDQEQEDDAEDGLEFQLFAPAAGKGEKASGIAKIRLDSPDLANAEPGLLNPNRDLRYYFTSAPGPEEQQNFEAAAMSGQDILNQSRRSWPGMAYPWKVLHVPKTKKQQKILAPSDSLFTKLTGSQSVQKRTRPGKKARIAVRTKLVAAKTKQEEKQKAAELKEAEEREKRTRRNREKKVKKKNREKAKKAEANGTTGEAEEKAEESDQHDAD</sequence>
<feature type="region of interest" description="Disordered" evidence="1">
    <location>
        <begin position="1"/>
        <end position="25"/>
    </location>
</feature>
<evidence type="ECO:0000256" key="1">
    <source>
        <dbReference type="SAM" id="MobiDB-lite"/>
    </source>
</evidence>